<dbReference type="InterPro" id="IPR036890">
    <property type="entry name" value="HATPase_C_sf"/>
</dbReference>
<evidence type="ECO:0000259" key="9">
    <source>
        <dbReference type="PROSITE" id="PS50109"/>
    </source>
</evidence>
<evidence type="ECO:0000256" key="1">
    <source>
        <dbReference type="ARBA" id="ARBA00000085"/>
    </source>
</evidence>
<dbReference type="Gene3D" id="1.10.287.130">
    <property type="match status" value="1"/>
</dbReference>
<dbReference type="InterPro" id="IPR000014">
    <property type="entry name" value="PAS"/>
</dbReference>
<comment type="catalytic activity">
    <reaction evidence="1">
        <text>ATP + protein L-histidine = ADP + protein N-phospho-L-histidine.</text>
        <dbReference type="EC" id="2.7.13.3"/>
    </reaction>
</comment>
<dbReference type="InterPro" id="IPR050351">
    <property type="entry name" value="BphY/WalK/GraS-like"/>
</dbReference>
<dbReference type="InterPro" id="IPR036097">
    <property type="entry name" value="HisK_dim/P_sf"/>
</dbReference>
<dbReference type="EC" id="2.7.13.3" evidence="2"/>
<keyword evidence="4" id="KW-0808">Transferase</keyword>
<dbReference type="PANTHER" id="PTHR45453:SF1">
    <property type="entry name" value="PHOSPHATE REGULON SENSOR PROTEIN PHOR"/>
    <property type="match status" value="1"/>
</dbReference>
<protein>
    <recommendedName>
        <fullName evidence="2">histidine kinase</fullName>
        <ecNumber evidence="2">2.7.13.3</ecNumber>
    </recommendedName>
</protein>
<dbReference type="PRINTS" id="PR00344">
    <property type="entry name" value="BCTRLSENSOR"/>
</dbReference>
<evidence type="ECO:0000313" key="12">
    <source>
        <dbReference type="Proteomes" id="UP000666369"/>
    </source>
</evidence>
<reference evidence="12" key="1">
    <citation type="submission" date="2023-07" db="EMBL/GenBank/DDBJ databases">
        <title>Duganella aceri sp. nov., isolated from tree sap.</title>
        <authorList>
            <person name="Kim I.S."/>
        </authorList>
    </citation>
    <scope>NUCLEOTIDE SEQUENCE [LARGE SCALE GENOMIC DNA]</scope>
    <source>
        <strain evidence="12">SAP-35</strain>
    </source>
</reference>
<keyword evidence="6" id="KW-0902">Two-component regulatory system</keyword>
<organism evidence="11 12">
    <name type="scientific">Duganella aceris</name>
    <dbReference type="NCBI Taxonomy" id="2703883"/>
    <lineage>
        <taxon>Bacteria</taxon>
        <taxon>Pseudomonadati</taxon>
        <taxon>Pseudomonadota</taxon>
        <taxon>Betaproteobacteria</taxon>
        <taxon>Burkholderiales</taxon>
        <taxon>Oxalobacteraceae</taxon>
        <taxon>Telluria group</taxon>
        <taxon>Duganella</taxon>
    </lineage>
</organism>
<dbReference type="Proteomes" id="UP000666369">
    <property type="component" value="Unassembled WGS sequence"/>
</dbReference>
<dbReference type="SUPFAM" id="SSF55785">
    <property type="entry name" value="PYP-like sensor domain (PAS domain)"/>
    <property type="match status" value="1"/>
</dbReference>
<evidence type="ECO:0000256" key="8">
    <source>
        <dbReference type="SAM" id="Phobius"/>
    </source>
</evidence>
<dbReference type="Gene3D" id="3.30.450.20">
    <property type="entry name" value="PAS domain"/>
    <property type="match status" value="1"/>
</dbReference>
<dbReference type="Pfam" id="PF00512">
    <property type="entry name" value="HisKA"/>
    <property type="match status" value="1"/>
</dbReference>
<keyword evidence="7 8" id="KW-0472">Membrane</keyword>
<evidence type="ECO:0000259" key="10">
    <source>
        <dbReference type="PROSITE" id="PS50112"/>
    </source>
</evidence>
<evidence type="ECO:0000256" key="5">
    <source>
        <dbReference type="ARBA" id="ARBA00022777"/>
    </source>
</evidence>
<evidence type="ECO:0000256" key="3">
    <source>
        <dbReference type="ARBA" id="ARBA00022553"/>
    </source>
</evidence>
<dbReference type="PROSITE" id="PS50109">
    <property type="entry name" value="HIS_KIN"/>
    <property type="match status" value="1"/>
</dbReference>
<dbReference type="PANTHER" id="PTHR45453">
    <property type="entry name" value="PHOSPHATE REGULON SENSOR PROTEIN PHOR"/>
    <property type="match status" value="1"/>
</dbReference>
<feature type="domain" description="Histidine kinase" evidence="9">
    <location>
        <begin position="380"/>
        <end position="598"/>
    </location>
</feature>
<keyword evidence="3" id="KW-0597">Phosphoprotein</keyword>
<keyword evidence="8" id="KW-1133">Transmembrane helix</keyword>
<dbReference type="RefSeq" id="WP_166103566.1">
    <property type="nucleotide sequence ID" value="NZ_JAADJT010000005.1"/>
</dbReference>
<keyword evidence="12" id="KW-1185">Reference proteome</keyword>
<dbReference type="SMART" id="SM00388">
    <property type="entry name" value="HisKA"/>
    <property type="match status" value="1"/>
</dbReference>
<comment type="caution">
    <text evidence="11">The sequence shown here is derived from an EMBL/GenBank/DDBJ whole genome shotgun (WGS) entry which is preliminary data.</text>
</comment>
<feature type="transmembrane region" description="Helical" evidence="8">
    <location>
        <begin position="161"/>
        <end position="182"/>
    </location>
</feature>
<keyword evidence="5" id="KW-0418">Kinase</keyword>
<dbReference type="SUPFAM" id="SSF47384">
    <property type="entry name" value="Homodimeric domain of signal transducing histidine kinase"/>
    <property type="match status" value="1"/>
</dbReference>
<dbReference type="Gene3D" id="3.30.565.10">
    <property type="entry name" value="Histidine kinase-like ATPase, C-terminal domain"/>
    <property type="match status" value="1"/>
</dbReference>
<dbReference type="InterPro" id="IPR035965">
    <property type="entry name" value="PAS-like_dom_sf"/>
</dbReference>
<feature type="transmembrane region" description="Helical" evidence="8">
    <location>
        <begin position="6"/>
        <end position="25"/>
    </location>
</feature>
<dbReference type="CDD" id="cd00082">
    <property type="entry name" value="HisKA"/>
    <property type="match status" value="1"/>
</dbReference>
<dbReference type="InterPro" id="IPR003594">
    <property type="entry name" value="HATPase_dom"/>
</dbReference>
<dbReference type="EMBL" id="JAADJT010000005">
    <property type="protein sequence ID" value="NGZ85256.1"/>
    <property type="molecule type" value="Genomic_DNA"/>
</dbReference>
<dbReference type="Pfam" id="PF02518">
    <property type="entry name" value="HATPase_c"/>
    <property type="match status" value="1"/>
</dbReference>
<proteinExistence type="predicted"/>
<gene>
    <name evidence="11" type="ORF">GW587_13440</name>
</gene>
<sequence>MKNTRFGLTVLISALIVISLVMLMLVKRQHTQHESQLRIQGLGVVHAMSALPMSVLVPASGRSTVLSSLFLSHETPDFAYAAVSALDGAIVAETTAPGVLVGALALPSGGASLFGERDVPARAQARAVREFYGPVLEQDVLKGYVRVAFFEPRHALALGDLPFYASLTLALFLLVPLVIFLVRREMAPLRKINEQLQRMALGGGAALPAHGDVGEFAAGLQQHLDTTAGRIAALEQDKAKATANGRLVEYNNSKMSAVLQCMPDGLMILDMSGEVTFASSKIEPLLGVRMDQVLSEPVAAWCQDAELSALLNGYRGDGGERARQSTVEFAPARLPGKRLRATAQPLTGGLGLMAFGTLIVVRDATREHLTRQAGSDFVAHVSHELKSPLNVIAMYTEVLQDTGPDARELRVEALNVIQDEVERMNSLVNNLLNVSKLETGSMNPERNRVRLDDLLRDAYDQALPRAQMKAIDMQLNLPRELAAVAIDKDMFRVALNNLLTNAVKYNIEGGTVVLSAQEGEHEVVITVRDSGIGIAPADQAQVFEKFYRAKDDDASGRGGHGLGLYLAGQIIELHHGRITLESSPGRGSAFSIHLKKMPAMLEGMTNL</sequence>
<dbReference type="InterPro" id="IPR004358">
    <property type="entry name" value="Sig_transdc_His_kin-like_C"/>
</dbReference>
<evidence type="ECO:0000256" key="7">
    <source>
        <dbReference type="ARBA" id="ARBA00023136"/>
    </source>
</evidence>
<dbReference type="InterPro" id="IPR003661">
    <property type="entry name" value="HisK_dim/P_dom"/>
</dbReference>
<dbReference type="PROSITE" id="PS50112">
    <property type="entry name" value="PAS"/>
    <property type="match status" value="1"/>
</dbReference>
<accession>A0ABX0FKY6</accession>
<evidence type="ECO:0000256" key="6">
    <source>
        <dbReference type="ARBA" id="ARBA00023012"/>
    </source>
</evidence>
<feature type="domain" description="PAS" evidence="10">
    <location>
        <begin position="251"/>
        <end position="296"/>
    </location>
</feature>
<evidence type="ECO:0000256" key="4">
    <source>
        <dbReference type="ARBA" id="ARBA00022679"/>
    </source>
</evidence>
<dbReference type="SMART" id="SM00387">
    <property type="entry name" value="HATPase_c"/>
    <property type="match status" value="1"/>
</dbReference>
<name>A0ABX0FKY6_9BURK</name>
<dbReference type="InterPro" id="IPR005467">
    <property type="entry name" value="His_kinase_dom"/>
</dbReference>
<evidence type="ECO:0000256" key="2">
    <source>
        <dbReference type="ARBA" id="ARBA00012438"/>
    </source>
</evidence>
<dbReference type="SUPFAM" id="SSF55874">
    <property type="entry name" value="ATPase domain of HSP90 chaperone/DNA topoisomerase II/histidine kinase"/>
    <property type="match status" value="1"/>
</dbReference>
<evidence type="ECO:0000313" key="11">
    <source>
        <dbReference type="EMBL" id="NGZ85256.1"/>
    </source>
</evidence>
<keyword evidence="8" id="KW-0812">Transmembrane</keyword>